<evidence type="ECO:0000256" key="7">
    <source>
        <dbReference type="RuleBase" id="RU000320"/>
    </source>
</evidence>
<evidence type="ECO:0000256" key="4">
    <source>
        <dbReference type="ARBA" id="ARBA00022692"/>
    </source>
</evidence>
<comment type="subcellular location">
    <subcellularLocation>
        <location evidence="1">Cell membrane</location>
        <topology evidence="1">Multi-pass membrane protein</topology>
    </subcellularLocation>
    <subcellularLocation>
        <location evidence="7">Membrane</location>
        <topology evidence="7">Multi-pass membrane protein</topology>
    </subcellularLocation>
</comment>
<organism evidence="10 11">
    <name type="scientific">Desulfuribacillus alkaliarsenatis</name>
    <dbReference type="NCBI Taxonomy" id="766136"/>
    <lineage>
        <taxon>Bacteria</taxon>
        <taxon>Bacillati</taxon>
        <taxon>Bacillota</taxon>
        <taxon>Desulfuribacillia</taxon>
        <taxon>Desulfuribacillales</taxon>
        <taxon>Desulfuribacillaceae</taxon>
        <taxon>Desulfuribacillus</taxon>
    </lineage>
</organism>
<dbReference type="Proteomes" id="UP000094296">
    <property type="component" value="Unassembled WGS sequence"/>
</dbReference>
<evidence type="ECO:0000259" key="9">
    <source>
        <dbReference type="Pfam" id="PF00361"/>
    </source>
</evidence>
<protein>
    <submittedName>
        <fullName evidence="10">Na+/H+ antiporter subunit D</fullName>
    </submittedName>
</protein>
<dbReference type="AlphaFoldDB" id="A0A1E5G0I4"/>
<dbReference type="PRINTS" id="PR01437">
    <property type="entry name" value="NUOXDRDTASE4"/>
</dbReference>
<feature type="transmembrane region" description="Helical" evidence="8">
    <location>
        <begin position="241"/>
        <end position="263"/>
    </location>
</feature>
<name>A0A1E5G0I4_9FIRM</name>
<dbReference type="PANTHER" id="PTHR42703:SF1">
    <property type="entry name" value="NA(+)_H(+) ANTIPORTER SUBUNIT D1"/>
    <property type="match status" value="1"/>
</dbReference>
<feature type="transmembrane region" description="Helical" evidence="8">
    <location>
        <begin position="204"/>
        <end position="229"/>
    </location>
</feature>
<evidence type="ECO:0000256" key="5">
    <source>
        <dbReference type="ARBA" id="ARBA00022989"/>
    </source>
</evidence>
<dbReference type="STRING" id="766136.BHF68_09200"/>
<dbReference type="NCBIfam" id="NF005818">
    <property type="entry name" value="PRK07691.1"/>
    <property type="match status" value="1"/>
</dbReference>
<evidence type="ECO:0000256" key="1">
    <source>
        <dbReference type="ARBA" id="ARBA00004651"/>
    </source>
</evidence>
<feature type="transmembrane region" description="Helical" evidence="8">
    <location>
        <begin position="449"/>
        <end position="467"/>
    </location>
</feature>
<feature type="transmembrane region" description="Helical" evidence="8">
    <location>
        <begin position="68"/>
        <end position="95"/>
    </location>
</feature>
<evidence type="ECO:0000256" key="8">
    <source>
        <dbReference type="SAM" id="Phobius"/>
    </source>
</evidence>
<dbReference type="EMBL" id="MIJE01000032">
    <property type="protein sequence ID" value="OEF96324.1"/>
    <property type="molecule type" value="Genomic_DNA"/>
</dbReference>
<dbReference type="RefSeq" id="WP_069643830.1">
    <property type="nucleotide sequence ID" value="NZ_MIJE01000032.1"/>
</dbReference>
<comment type="similarity">
    <text evidence="2">Belongs to the CPA3 antiporters (TC 2.A.63) subunit D family.</text>
</comment>
<feature type="transmembrane region" description="Helical" evidence="8">
    <location>
        <begin position="405"/>
        <end position="429"/>
    </location>
</feature>
<feature type="transmembrane region" description="Helical" evidence="8">
    <location>
        <begin position="132"/>
        <end position="151"/>
    </location>
</feature>
<feature type="transmembrane region" description="Helical" evidence="8">
    <location>
        <begin position="107"/>
        <end position="126"/>
    </location>
</feature>
<evidence type="ECO:0000313" key="11">
    <source>
        <dbReference type="Proteomes" id="UP000094296"/>
    </source>
</evidence>
<gene>
    <name evidence="10" type="ORF">BHF68_09200</name>
</gene>
<feature type="transmembrane region" description="Helical" evidence="8">
    <location>
        <begin position="368"/>
        <end position="393"/>
    </location>
</feature>
<feature type="domain" description="NADH:quinone oxidoreductase/Mrp antiporter transmembrane" evidence="9">
    <location>
        <begin position="127"/>
        <end position="418"/>
    </location>
</feature>
<dbReference type="PANTHER" id="PTHR42703">
    <property type="entry name" value="NADH DEHYDROGENASE"/>
    <property type="match status" value="1"/>
</dbReference>
<accession>A0A1E5G0I4</accession>
<feature type="transmembrane region" description="Helical" evidence="8">
    <location>
        <begin position="35"/>
        <end position="56"/>
    </location>
</feature>
<dbReference type="OrthoDB" id="9811718at2"/>
<feature type="transmembrane region" description="Helical" evidence="8">
    <location>
        <begin position="275"/>
        <end position="296"/>
    </location>
</feature>
<sequence>MSNLVVLPILIPFFVGVILIFFVNHSRIQRTISSIGALSILASALYLAHVVFYGGIKTLELGNWPAPFGIVLVADIFATMMVVLASIVGVVCLFFAFQTIHTIREKYYFYPFYFFLLTGVNGAFLTGDLFNLFVFFEVMLISSYILIVIGGTKYQLRESFKYVAINVFASILFIVGVAYIYSITGTLNLADIAVRVAELQQQGVLNTVAMLFLVVFAMKGALFPLYFWLPRSYYGPPAAIAALFGGLLTKVGVYAIIRTFTLIFVHEPGFTHNVIIFLAAGTMFFGVLGAVASFDFKRILSYHIISQIGYMIMGLGIYTPLALAGAIYYIAHHIIVKTALFLTCGATQYVTGQTELKKMGGVMKTHPWLSWVFFIAAISLAGIPPLSGFFSKFALILAGFQEERYFIVAVSLIVGLLTLFSMMKIFTYVFWGEQKMDDTEARKISTRKVLLPIIPLIFLTIVLGLAAEPIFQYSLAAANQILDPSNYIESVLGIDYEVVRNLNR</sequence>
<keyword evidence="3" id="KW-1003">Cell membrane</keyword>
<dbReference type="GO" id="GO:0005886">
    <property type="term" value="C:plasma membrane"/>
    <property type="evidence" value="ECO:0007669"/>
    <property type="project" value="UniProtKB-SubCell"/>
</dbReference>
<keyword evidence="11" id="KW-1185">Reference proteome</keyword>
<dbReference type="InterPro" id="IPR001750">
    <property type="entry name" value="ND/Mrp_TM"/>
</dbReference>
<keyword evidence="4 7" id="KW-0812">Transmembrane</keyword>
<evidence type="ECO:0000256" key="3">
    <source>
        <dbReference type="ARBA" id="ARBA00022475"/>
    </source>
</evidence>
<keyword evidence="6 8" id="KW-0472">Membrane</keyword>
<dbReference type="InterPro" id="IPR003918">
    <property type="entry name" value="NADH_UbQ_OxRdtase"/>
</dbReference>
<evidence type="ECO:0000313" key="10">
    <source>
        <dbReference type="EMBL" id="OEF96324.1"/>
    </source>
</evidence>
<evidence type="ECO:0000256" key="2">
    <source>
        <dbReference type="ARBA" id="ARBA00005346"/>
    </source>
</evidence>
<comment type="caution">
    <text evidence="10">The sequence shown here is derived from an EMBL/GenBank/DDBJ whole genome shotgun (WGS) entry which is preliminary data.</text>
</comment>
<dbReference type="NCBIfam" id="NF009306">
    <property type="entry name" value="PRK12663.1"/>
    <property type="match status" value="1"/>
</dbReference>
<feature type="transmembrane region" description="Helical" evidence="8">
    <location>
        <begin position="308"/>
        <end position="331"/>
    </location>
</feature>
<reference evidence="10 11" key="1">
    <citation type="submission" date="2016-09" db="EMBL/GenBank/DDBJ databases">
        <title>Draft genome sequence for the type strain of Desulfuribacillus alkaliarsenatis AHT28, an obligately anaerobic, sulfidogenic bacterium isolated from Russian soda lake sediments.</title>
        <authorList>
            <person name="Abin C.A."/>
            <person name="Hollibaugh J.T."/>
        </authorList>
    </citation>
    <scope>NUCLEOTIDE SEQUENCE [LARGE SCALE GENOMIC DNA]</scope>
    <source>
        <strain evidence="10 11">AHT28</strain>
    </source>
</reference>
<dbReference type="InterPro" id="IPR050586">
    <property type="entry name" value="CPA3_Na-H_Antiporter_D"/>
</dbReference>
<feature type="transmembrane region" description="Helical" evidence="8">
    <location>
        <begin position="163"/>
        <end position="184"/>
    </location>
</feature>
<dbReference type="GO" id="GO:0008137">
    <property type="term" value="F:NADH dehydrogenase (ubiquinone) activity"/>
    <property type="evidence" value="ECO:0007669"/>
    <property type="project" value="InterPro"/>
</dbReference>
<keyword evidence="5 8" id="KW-1133">Transmembrane helix</keyword>
<dbReference type="GO" id="GO:0042773">
    <property type="term" value="P:ATP synthesis coupled electron transport"/>
    <property type="evidence" value="ECO:0007669"/>
    <property type="project" value="InterPro"/>
</dbReference>
<evidence type="ECO:0000256" key="6">
    <source>
        <dbReference type="ARBA" id="ARBA00023136"/>
    </source>
</evidence>
<feature type="transmembrane region" description="Helical" evidence="8">
    <location>
        <begin position="6"/>
        <end position="23"/>
    </location>
</feature>
<dbReference type="Pfam" id="PF00361">
    <property type="entry name" value="Proton_antipo_M"/>
    <property type="match status" value="1"/>
</dbReference>
<proteinExistence type="inferred from homology"/>